<dbReference type="EMBL" id="ML208460">
    <property type="protein sequence ID" value="TFK64817.1"/>
    <property type="molecule type" value="Genomic_DNA"/>
</dbReference>
<protein>
    <submittedName>
        <fullName evidence="1">Uncharacterized protein</fullName>
    </submittedName>
</protein>
<proteinExistence type="predicted"/>
<name>A0ACD3AGE3_9AGAR</name>
<sequence>MQRKGFVLVWGPAVYIFRPHGWVENQVWTSLSVRSIRSYAVQRREGLVVWEKWEERMRRQAGQYSGGWLIVSPRTSSGRRWMGLSELMRSDDMREVGVEAETEGCVGSGATPVSYIFDMQHLVRDSSSSRQVAFKKIDDEIEILMHQVRQFKSQRNGHSIASTLPVEVISEIFMITQVQTYDPDDPVSTLKLWLSITHVSRHWRAVALECSQLWTPIYSLPEAGIQEFLSRSKKAALFVDIWRSPVSQDQDGGDYSDVLLATVFSQCSRIRELRLRGWGNSVMEYLTCGSAPVLEVLSIDGSYGPDDVVDIGVDVDIFHGTTPRLNTLSLDNCRVIPQCCLFADSLTTLDMKDCPMGSTVIWLTIIRGLSRLANLSLLHCFTDRSGVDFPPIPFDFEVVSLNYLSTLAIAGWCFKTDLDFLAHITFPSHTEVEFASGTGRFLSLPRSTSAPLIDFLRVQQRSRQGRPQMQRPTIRLTDGLPADDVGINFSLCDEVDYIRFNTHGLLLVDCDAILWTELKSLVDSSDSITLYISCMMTSEAFRSLSYELPNVRVVWCSNGAVAPFLSVLGSVSGEYVAPVARDLLGSQNTWVEAVPDGSQPLSFSLLRSVGLYHVSVFGQPVKTVRFFEVEDVEEEFLDMVQELVRDLRYEPGVWWGDTME</sequence>
<keyword evidence="2" id="KW-1185">Reference proteome</keyword>
<dbReference type="Proteomes" id="UP000308600">
    <property type="component" value="Unassembled WGS sequence"/>
</dbReference>
<gene>
    <name evidence="1" type="ORF">BDN72DRAFT_861107</name>
</gene>
<reference evidence="1 2" key="1">
    <citation type="journal article" date="2019" name="Nat. Ecol. Evol.">
        <title>Megaphylogeny resolves global patterns of mushroom evolution.</title>
        <authorList>
            <person name="Varga T."/>
            <person name="Krizsan K."/>
            <person name="Foldi C."/>
            <person name="Dima B."/>
            <person name="Sanchez-Garcia M."/>
            <person name="Sanchez-Ramirez S."/>
            <person name="Szollosi G.J."/>
            <person name="Szarkandi J.G."/>
            <person name="Papp V."/>
            <person name="Albert L."/>
            <person name="Andreopoulos W."/>
            <person name="Angelini C."/>
            <person name="Antonin V."/>
            <person name="Barry K.W."/>
            <person name="Bougher N.L."/>
            <person name="Buchanan P."/>
            <person name="Buyck B."/>
            <person name="Bense V."/>
            <person name="Catcheside P."/>
            <person name="Chovatia M."/>
            <person name="Cooper J."/>
            <person name="Damon W."/>
            <person name="Desjardin D."/>
            <person name="Finy P."/>
            <person name="Geml J."/>
            <person name="Haridas S."/>
            <person name="Hughes K."/>
            <person name="Justo A."/>
            <person name="Karasinski D."/>
            <person name="Kautmanova I."/>
            <person name="Kiss B."/>
            <person name="Kocsube S."/>
            <person name="Kotiranta H."/>
            <person name="LaButti K.M."/>
            <person name="Lechner B.E."/>
            <person name="Liimatainen K."/>
            <person name="Lipzen A."/>
            <person name="Lukacs Z."/>
            <person name="Mihaltcheva S."/>
            <person name="Morgado L.N."/>
            <person name="Niskanen T."/>
            <person name="Noordeloos M.E."/>
            <person name="Ohm R.A."/>
            <person name="Ortiz-Santana B."/>
            <person name="Ovrebo C."/>
            <person name="Racz N."/>
            <person name="Riley R."/>
            <person name="Savchenko A."/>
            <person name="Shiryaev A."/>
            <person name="Soop K."/>
            <person name="Spirin V."/>
            <person name="Szebenyi C."/>
            <person name="Tomsovsky M."/>
            <person name="Tulloss R.E."/>
            <person name="Uehling J."/>
            <person name="Grigoriev I.V."/>
            <person name="Vagvolgyi C."/>
            <person name="Papp T."/>
            <person name="Martin F.M."/>
            <person name="Miettinen O."/>
            <person name="Hibbett D.S."/>
            <person name="Nagy L.G."/>
        </authorList>
    </citation>
    <scope>NUCLEOTIDE SEQUENCE [LARGE SCALE GENOMIC DNA]</scope>
    <source>
        <strain evidence="1 2">NL-1719</strain>
    </source>
</reference>
<evidence type="ECO:0000313" key="2">
    <source>
        <dbReference type="Proteomes" id="UP000308600"/>
    </source>
</evidence>
<evidence type="ECO:0000313" key="1">
    <source>
        <dbReference type="EMBL" id="TFK64817.1"/>
    </source>
</evidence>
<accession>A0ACD3AGE3</accession>
<organism evidence="1 2">
    <name type="scientific">Pluteus cervinus</name>
    <dbReference type="NCBI Taxonomy" id="181527"/>
    <lineage>
        <taxon>Eukaryota</taxon>
        <taxon>Fungi</taxon>
        <taxon>Dikarya</taxon>
        <taxon>Basidiomycota</taxon>
        <taxon>Agaricomycotina</taxon>
        <taxon>Agaricomycetes</taxon>
        <taxon>Agaricomycetidae</taxon>
        <taxon>Agaricales</taxon>
        <taxon>Pluteineae</taxon>
        <taxon>Pluteaceae</taxon>
        <taxon>Pluteus</taxon>
    </lineage>
</organism>